<keyword evidence="3 11" id="KW-1003">Cell membrane</keyword>
<gene>
    <name evidence="11 12" type="primary">cysZ</name>
    <name evidence="12" type="ORF">AB0763_09585</name>
</gene>
<reference evidence="12" key="1">
    <citation type="submission" date="2024-07" db="EMBL/GenBank/DDBJ databases">
        <title>Genome Analysis of a Potential Novel Vibrio Species Secreting pH- and Thermo-stable Alginate Lyase and its Application in Producing Alginate Oligosaccharides.</title>
        <authorList>
            <person name="Huang H."/>
            <person name="Bao K."/>
        </authorList>
    </citation>
    <scope>NUCLEOTIDE SEQUENCE</scope>
    <source>
        <strain evidence="12">HB236076</strain>
    </source>
</reference>
<dbReference type="EMBL" id="CP162601">
    <property type="protein sequence ID" value="XDK24467.1"/>
    <property type="molecule type" value="Genomic_DNA"/>
</dbReference>
<dbReference type="InterPro" id="IPR050480">
    <property type="entry name" value="CysZ-like"/>
</dbReference>
<evidence type="ECO:0000256" key="1">
    <source>
        <dbReference type="ARBA" id="ARBA00004141"/>
    </source>
</evidence>
<dbReference type="GO" id="GO:0019344">
    <property type="term" value="P:cysteine biosynthetic process"/>
    <property type="evidence" value="ECO:0007669"/>
    <property type="project" value="UniProtKB-UniRule"/>
</dbReference>
<protein>
    <recommendedName>
        <fullName evidence="11">Sulfate transporter CysZ</fullName>
    </recommendedName>
</protein>
<organism evidence="12">
    <name type="scientific">Vibrio sp. HB236076</name>
    <dbReference type="NCBI Taxonomy" id="3232307"/>
    <lineage>
        <taxon>Bacteria</taxon>
        <taxon>Pseudomonadati</taxon>
        <taxon>Pseudomonadota</taxon>
        <taxon>Gammaproteobacteria</taxon>
        <taxon>Vibrionales</taxon>
        <taxon>Vibrionaceae</taxon>
        <taxon>Vibrio</taxon>
    </lineage>
</organism>
<dbReference type="PANTHER" id="PTHR37468">
    <property type="entry name" value="SULFATE TRANSPORTER CYSZ"/>
    <property type="match status" value="1"/>
</dbReference>
<feature type="transmembrane region" description="Helical" evidence="11">
    <location>
        <begin position="26"/>
        <end position="46"/>
    </location>
</feature>
<keyword evidence="2 11" id="KW-0813">Transport</keyword>
<evidence type="ECO:0000313" key="12">
    <source>
        <dbReference type="EMBL" id="XDK24467.1"/>
    </source>
</evidence>
<sequence>MQSSRSGFGYFFYGAQLAISPGIRRFILLPLVANILLIGGALVYLFSNLNSWIETWLGQLPNFLSWLSYVLWPILALTILATFSYFFTTLANFIAAPFNGLLSEKVEQKLTGSPINDEGLWDAVKDLPRIFAREFRKLAYTLPKVVGLFLLLLIPALGQTIGPVLWFIFTAWMLAIQYCDYPFDNHKVSFGEMRHNLKQKQTKAYGFGFLVSLFTSIPLVNFFVMPIAVCGATAMWVEQFRPLHVTASQTSTPLSNPIK</sequence>
<evidence type="ECO:0000256" key="10">
    <source>
        <dbReference type="ARBA" id="ARBA00023192"/>
    </source>
</evidence>
<keyword evidence="9 11" id="KW-0472">Membrane</keyword>
<dbReference type="InterPro" id="IPR059112">
    <property type="entry name" value="CysZ/EI24"/>
</dbReference>
<dbReference type="AlphaFoldDB" id="A0AB39HCQ2"/>
<name>A0AB39HCQ2_9VIBR</name>
<keyword evidence="7 11" id="KW-1133">Transmembrane helix</keyword>
<keyword evidence="5 11" id="KW-0028">Amino-acid biosynthesis</keyword>
<evidence type="ECO:0000256" key="9">
    <source>
        <dbReference type="ARBA" id="ARBA00023136"/>
    </source>
</evidence>
<feature type="transmembrane region" description="Helical" evidence="11">
    <location>
        <begin position="164"/>
        <end position="183"/>
    </location>
</feature>
<accession>A0AB39HCQ2</accession>
<proteinExistence type="inferred from homology"/>
<dbReference type="GO" id="GO:0009675">
    <property type="term" value="F:high-affinity sulfate:proton symporter activity"/>
    <property type="evidence" value="ECO:0007669"/>
    <property type="project" value="TreeGrafter"/>
</dbReference>
<evidence type="ECO:0000256" key="5">
    <source>
        <dbReference type="ARBA" id="ARBA00022605"/>
    </source>
</evidence>
<dbReference type="GO" id="GO:0000103">
    <property type="term" value="P:sulfate assimilation"/>
    <property type="evidence" value="ECO:0007669"/>
    <property type="project" value="InterPro"/>
</dbReference>
<evidence type="ECO:0000256" key="7">
    <source>
        <dbReference type="ARBA" id="ARBA00022989"/>
    </source>
</evidence>
<evidence type="ECO:0000256" key="3">
    <source>
        <dbReference type="ARBA" id="ARBA00022475"/>
    </source>
</evidence>
<evidence type="ECO:0000256" key="6">
    <source>
        <dbReference type="ARBA" id="ARBA00022692"/>
    </source>
</evidence>
<feature type="transmembrane region" description="Helical" evidence="11">
    <location>
        <begin position="204"/>
        <end position="237"/>
    </location>
</feature>
<dbReference type="Pfam" id="PF07264">
    <property type="entry name" value="EI24"/>
    <property type="match status" value="1"/>
</dbReference>
<dbReference type="NCBIfam" id="NF003433">
    <property type="entry name" value="PRK04949.1"/>
    <property type="match status" value="1"/>
</dbReference>
<evidence type="ECO:0000256" key="4">
    <source>
        <dbReference type="ARBA" id="ARBA00022519"/>
    </source>
</evidence>
<keyword evidence="10 11" id="KW-0198">Cysteine biosynthesis</keyword>
<feature type="transmembrane region" description="Helical" evidence="11">
    <location>
        <begin position="66"/>
        <end position="87"/>
    </location>
</feature>
<evidence type="ECO:0000256" key="8">
    <source>
        <dbReference type="ARBA" id="ARBA00023032"/>
    </source>
</evidence>
<dbReference type="RefSeq" id="WP_306100903.1">
    <property type="nucleotide sequence ID" value="NZ_CP162601.1"/>
</dbReference>
<dbReference type="InterPro" id="IPR022985">
    <property type="entry name" value="Sulfate_CysZ"/>
</dbReference>
<dbReference type="HAMAP" id="MF_00468">
    <property type="entry name" value="CysZ"/>
    <property type="match status" value="1"/>
</dbReference>
<dbReference type="GO" id="GO:0005886">
    <property type="term" value="C:plasma membrane"/>
    <property type="evidence" value="ECO:0007669"/>
    <property type="project" value="UniProtKB-SubCell"/>
</dbReference>
<keyword evidence="8 11" id="KW-0764">Sulfate transport</keyword>
<dbReference type="PANTHER" id="PTHR37468:SF1">
    <property type="entry name" value="SULFATE TRANSPORTER CYSZ"/>
    <property type="match status" value="1"/>
</dbReference>
<keyword evidence="4 11" id="KW-0997">Cell inner membrane</keyword>
<evidence type="ECO:0000256" key="11">
    <source>
        <dbReference type="HAMAP-Rule" id="MF_00468"/>
    </source>
</evidence>
<comment type="similarity">
    <text evidence="11">Belongs to the CysZ family.</text>
</comment>
<keyword evidence="6 11" id="KW-0812">Transmembrane</keyword>
<comment type="subcellular location">
    <subcellularLocation>
        <location evidence="11">Cell inner membrane</location>
        <topology evidence="11">Multi-pass membrane protein</topology>
    </subcellularLocation>
    <subcellularLocation>
        <location evidence="1">Membrane</location>
        <topology evidence="1">Multi-pass membrane protein</topology>
    </subcellularLocation>
</comment>
<evidence type="ECO:0000256" key="2">
    <source>
        <dbReference type="ARBA" id="ARBA00022448"/>
    </source>
</evidence>
<dbReference type="KEGG" id="vih:AB0763_09585"/>
<comment type="function">
    <text evidence="11">High affinity, high specificity proton-dependent sulfate transporter, which mediates sulfate uptake. Provides the sulfur source for the cysteine synthesis pathway.</text>
</comment>